<dbReference type="EnsemblPlants" id="KQL15192">
    <property type="protein sequence ID" value="KQL15192"/>
    <property type="gene ID" value="SETIT_024304mg"/>
</dbReference>
<dbReference type="HOGENOM" id="CLU_2324706_0_0_1"/>
<evidence type="ECO:0000313" key="1">
    <source>
        <dbReference type="EnsemblPlants" id="KQL15192"/>
    </source>
</evidence>
<sequence>MMDYLLTGCVHGHETWFHVLRFFVIKRIAKTQRKDFDSLIWLVASSLWKERNRRVHERAALQPISLAPVVLEEPRRRARAATLPWKRAGSAACSRYASL</sequence>
<name>K3ZCM8_SETIT</name>
<dbReference type="Gramene" id="KQL15192">
    <property type="protein sequence ID" value="KQL15192"/>
    <property type="gene ID" value="SETIT_024304mg"/>
</dbReference>
<accession>K3ZCM8</accession>
<reference evidence="1" key="2">
    <citation type="submission" date="2018-08" db="UniProtKB">
        <authorList>
            <consortium name="EnsemblPlants"/>
        </authorList>
    </citation>
    <scope>IDENTIFICATION</scope>
    <source>
        <strain evidence="1">Yugu1</strain>
    </source>
</reference>
<reference evidence="2" key="1">
    <citation type="journal article" date="2012" name="Nat. Biotechnol.">
        <title>Reference genome sequence of the model plant Setaria.</title>
        <authorList>
            <person name="Bennetzen J.L."/>
            <person name="Schmutz J."/>
            <person name="Wang H."/>
            <person name="Percifield R."/>
            <person name="Hawkins J."/>
            <person name="Pontaroli A.C."/>
            <person name="Estep M."/>
            <person name="Feng L."/>
            <person name="Vaughn J.N."/>
            <person name="Grimwood J."/>
            <person name="Jenkins J."/>
            <person name="Barry K."/>
            <person name="Lindquist E."/>
            <person name="Hellsten U."/>
            <person name="Deshpande S."/>
            <person name="Wang X."/>
            <person name="Wu X."/>
            <person name="Mitros T."/>
            <person name="Triplett J."/>
            <person name="Yang X."/>
            <person name="Ye C.Y."/>
            <person name="Mauro-Herrera M."/>
            <person name="Wang L."/>
            <person name="Li P."/>
            <person name="Sharma M."/>
            <person name="Sharma R."/>
            <person name="Ronald P.C."/>
            <person name="Panaud O."/>
            <person name="Kellogg E.A."/>
            <person name="Brutnell T.P."/>
            <person name="Doust A.N."/>
            <person name="Tuskan G.A."/>
            <person name="Rokhsar D."/>
            <person name="Devos K.M."/>
        </authorList>
    </citation>
    <scope>NUCLEOTIDE SEQUENCE [LARGE SCALE GENOMIC DNA]</scope>
    <source>
        <strain evidence="2">cv. Yugu1</strain>
    </source>
</reference>
<proteinExistence type="predicted"/>
<protein>
    <submittedName>
        <fullName evidence="1">Uncharacterized protein</fullName>
    </submittedName>
</protein>
<organism evidence="1 2">
    <name type="scientific">Setaria italica</name>
    <name type="common">Foxtail millet</name>
    <name type="synonym">Panicum italicum</name>
    <dbReference type="NCBI Taxonomy" id="4555"/>
    <lineage>
        <taxon>Eukaryota</taxon>
        <taxon>Viridiplantae</taxon>
        <taxon>Streptophyta</taxon>
        <taxon>Embryophyta</taxon>
        <taxon>Tracheophyta</taxon>
        <taxon>Spermatophyta</taxon>
        <taxon>Magnoliopsida</taxon>
        <taxon>Liliopsida</taxon>
        <taxon>Poales</taxon>
        <taxon>Poaceae</taxon>
        <taxon>PACMAD clade</taxon>
        <taxon>Panicoideae</taxon>
        <taxon>Panicodae</taxon>
        <taxon>Paniceae</taxon>
        <taxon>Cenchrinae</taxon>
        <taxon>Setaria</taxon>
    </lineage>
</organism>
<dbReference type="AlphaFoldDB" id="K3ZCM8"/>
<dbReference type="Proteomes" id="UP000004995">
    <property type="component" value="Unassembled WGS sequence"/>
</dbReference>
<dbReference type="EMBL" id="AGNK02001667">
    <property type="status" value="NOT_ANNOTATED_CDS"/>
    <property type="molecule type" value="Genomic_DNA"/>
</dbReference>
<dbReference type="InParanoid" id="K3ZCM8"/>
<evidence type="ECO:0000313" key="2">
    <source>
        <dbReference type="Proteomes" id="UP000004995"/>
    </source>
</evidence>
<keyword evidence="2" id="KW-1185">Reference proteome</keyword>